<keyword evidence="9" id="KW-0325">Glycoprotein</keyword>
<evidence type="ECO:0000256" key="5">
    <source>
        <dbReference type="ARBA" id="ARBA00022729"/>
    </source>
</evidence>
<dbReference type="InterPro" id="IPR001611">
    <property type="entry name" value="Leu-rich_rpt"/>
</dbReference>
<name>A0A7J9I802_9ROSI</name>
<dbReference type="InterPro" id="IPR032675">
    <property type="entry name" value="LRR_dom_sf"/>
</dbReference>
<gene>
    <name evidence="11" type="ORF">Gohar_022265</name>
</gene>
<feature type="non-terminal residue" evidence="11">
    <location>
        <position position="258"/>
    </location>
</feature>
<evidence type="ECO:0000256" key="4">
    <source>
        <dbReference type="ARBA" id="ARBA00022692"/>
    </source>
</evidence>
<organism evidence="11 12">
    <name type="scientific">Gossypium harknessii</name>
    <dbReference type="NCBI Taxonomy" id="34285"/>
    <lineage>
        <taxon>Eukaryota</taxon>
        <taxon>Viridiplantae</taxon>
        <taxon>Streptophyta</taxon>
        <taxon>Embryophyta</taxon>
        <taxon>Tracheophyta</taxon>
        <taxon>Spermatophyta</taxon>
        <taxon>Magnoliopsida</taxon>
        <taxon>eudicotyledons</taxon>
        <taxon>Gunneridae</taxon>
        <taxon>Pentapetalae</taxon>
        <taxon>rosids</taxon>
        <taxon>malvids</taxon>
        <taxon>Malvales</taxon>
        <taxon>Malvaceae</taxon>
        <taxon>Malvoideae</taxon>
        <taxon>Gossypium</taxon>
    </lineage>
</organism>
<evidence type="ECO:0000256" key="8">
    <source>
        <dbReference type="ARBA" id="ARBA00023136"/>
    </source>
</evidence>
<evidence type="ECO:0000256" key="10">
    <source>
        <dbReference type="SAM" id="SignalP"/>
    </source>
</evidence>
<feature type="chain" id="PRO_5029821283" description="Leucine-rich repeat-containing N-terminal plant-type domain-containing protein" evidence="10">
    <location>
        <begin position="23"/>
        <end position="258"/>
    </location>
</feature>
<dbReference type="Proteomes" id="UP000593560">
    <property type="component" value="Unassembled WGS sequence"/>
</dbReference>
<protein>
    <recommendedName>
        <fullName evidence="13">Leucine-rich repeat-containing N-terminal plant-type domain-containing protein</fullName>
    </recommendedName>
</protein>
<dbReference type="GO" id="GO:0016020">
    <property type="term" value="C:membrane"/>
    <property type="evidence" value="ECO:0007669"/>
    <property type="project" value="UniProtKB-SubCell"/>
</dbReference>
<dbReference type="AlphaFoldDB" id="A0A7J9I802"/>
<keyword evidence="7" id="KW-1133">Transmembrane helix</keyword>
<dbReference type="EMBL" id="JABFAD010154509">
    <property type="protein sequence ID" value="MBA0817953.1"/>
    <property type="molecule type" value="Genomic_DNA"/>
</dbReference>
<feature type="signal peptide" evidence="10">
    <location>
        <begin position="1"/>
        <end position="22"/>
    </location>
</feature>
<comment type="subcellular location">
    <subcellularLocation>
        <location evidence="1">Membrane</location>
        <topology evidence="1">Single-pass type I membrane protein</topology>
    </subcellularLocation>
</comment>
<keyword evidence="8" id="KW-0472">Membrane</keyword>
<evidence type="ECO:0000313" key="12">
    <source>
        <dbReference type="Proteomes" id="UP000593560"/>
    </source>
</evidence>
<dbReference type="FunFam" id="3.80.10.10:FF:000400">
    <property type="entry name" value="Nuclear pore complex protein NUP107"/>
    <property type="match status" value="1"/>
</dbReference>
<keyword evidence="5 10" id="KW-0732">Signal</keyword>
<evidence type="ECO:0000313" key="11">
    <source>
        <dbReference type="EMBL" id="MBA0817953.1"/>
    </source>
</evidence>
<dbReference type="Pfam" id="PF13855">
    <property type="entry name" value="LRR_8"/>
    <property type="match status" value="1"/>
</dbReference>
<evidence type="ECO:0000256" key="3">
    <source>
        <dbReference type="ARBA" id="ARBA00022614"/>
    </source>
</evidence>
<evidence type="ECO:0000256" key="2">
    <source>
        <dbReference type="ARBA" id="ARBA00009592"/>
    </source>
</evidence>
<evidence type="ECO:0008006" key="13">
    <source>
        <dbReference type="Google" id="ProtNLM"/>
    </source>
</evidence>
<dbReference type="FunFam" id="3.80.10.10:FF:000041">
    <property type="entry name" value="LRR receptor-like serine/threonine-protein kinase ERECTA"/>
    <property type="match status" value="1"/>
</dbReference>
<dbReference type="OrthoDB" id="1001784at2759"/>
<evidence type="ECO:0000256" key="6">
    <source>
        <dbReference type="ARBA" id="ARBA00022737"/>
    </source>
</evidence>
<dbReference type="Pfam" id="PF00560">
    <property type="entry name" value="LRR_1"/>
    <property type="match status" value="4"/>
</dbReference>
<evidence type="ECO:0000256" key="9">
    <source>
        <dbReference type="ARBA" id="ARBA00023180"/>
    </source>
</evidence>
<dbReference type="PANTHER" id="PTHR48064:SF6">
    <property type="entry name" value="RECEPTOR-LIKE PROTEIN KINASE 2"/>
    <property type="match status" value="1"/>
</dbReference>
<dbReference type="SUPFAM" id="SSF52058">
    <property type="entry name" value="L domain-like"/>
    <property type="match status" value="1"/>
</dbReference>
<evidence type="ECO:0000256" key="1">
    <source>
        <dbReference type="ARBA" id="ARBA00004479"/>
    </source>
</evidence>
<keyword evidence="3" id="KW-0433">Leucine-rich repeat</keyword>
<keyword evidence="6" id="KW-0677">Repeat</keyword>
<evidence type="ECO:0000256" key="7">
    <source>
        <dbReference type="ARBA" id="ARBA00022989"/>
    </source>
</evidence>
<dbReference type="Gene3D" id="3.80.10.10">
    <property type="entry name" value="Ribonuclease Inhibitor"/>
    <property type="match status" value="2"/>
</dbReference>
<dbReference type="InterPro" id="IPR053038">
    <property type="entry name" value="RLP_Defense"/>
</dbReference>
<reference evidence="11 12" key="1">
    <citation type="journal article" date="2019" name="Genome Biol. Evol.">
        <title>Insights into the evolution of the New World diploid cottons (Gossypium, subgenus Houzingenia) based on genome sequencing.</title>
        <authorList>
            <person name="Grover C.E."/>
            <person name="Arick M.A. 2nd"/>
            <person name="Thrash A."/>
            <person name="Conover J.L."/>
            <person name="Sanders W.S."/>
            <person name="Peterson D.G."/>
            <person name="Frelichowski J.E."/>
            <person name="Scheffler J.A."/>
            <person name="Scheffler B.E."/>
            <person name="Wendel J.F."/>
        </authorList>
    </citation>
    <scope>NUCLEOTIDE SEQUENCE [LARGE SCALE GENOMIC DNA]</scope>
    <source>
        <strain evidence="11">0</strain>
        <tissue evidence="11">Leaf</tissue>
    </source>
</reference>
<keyword evidence="12" id="KW-1185">Reference proteome</keyword>
<comment type="similarity">
    <text evidence="2">Belongs to the RLP family.</text>
</comment>
<proteinExistence type="inferred from homology"/>
<comment type="caution">
    <text evidence="11">The sequence shown here is derived from an EMBL/GenBank/DDBJ whole genome shotgun (WGS) entry which is preliminary data.</text>
</comment>
<sequence length="258" mass="28250">MAISFYTCIATLLFLLSITVRSTEIIRATNNDSESLVAEEKALMETGWWNYYSKIGVHHCTWPGVICSAAGSVIKIYLRGHDLNGSITPKIGAPLKLRYLDLSLNSLTDALPFSIGNLIQLVVLDVSYNEIDSITLHIGKLKSLVHLRLSSNVLVGPIPQEIGRLTNLVTLDLSLNMILGPIPSSLGQLKNLSSLYLTSNKIFGPLPPYLSNLSRLEFFSLYQNKINGSIPSAITNLKRLIVLDLGANNLSGQIPSFL</sequence>
<dbReference type="PANTHER" id="PTHR48064">
    <property type="entry name" value="OS01G0750400 PROTEIN"/>
    <property type="match status" value="1"/>
</dbReference>
<accession>A0A7J9I802</accession>
<keyword evidence="4" id="KW-0812">Transmembrane</keyword>